<dbReference type="FunFam" id="1.10.287.130:FF:000038">
    <property type="entry name" value="Sensory transduction histidine kinase"/>
    <property type="match status" value="1"/>
</dbReference>
<dbReference type="InterPro" id="IPR001789">
    <property type="entry name" value="Sig_transdc_resp-reg_receiver"/>
</dbReference>
<evidence type="ECO:0000256" key="2">
    <source>
        <dbReference type="ARBA" id="ARBA00004370"/>
    </source>
</evidence>
<keyword evidence="8" id="KW-0067">ATP-binding</keyword>
<dbReference type="InterPro" id="IPR004358">
    <property type="entry name" value="Sig_transdc_His_kin-like_C"/>
</dbReference>
<keyword evidence="7 15" id="KW-0418">Kinase</keyword>
<feature type="domain" description="Response regulatory" evidence="14">
    <location>
        <begin position="403"/>
        <end position="519"/>
    </location>
</feature>
<dbReference type="Proteomes" id="UP000236724">
    <property type="component" value="Unassembled WGS sequence"/>
</dbReference>
<dbReference type="Gene3D" id="1.10.287.130">
    <property type="match status" value="1"/>
</dbReference>
<dbReference type="SUPFAM" id="SSF55785">
    <property type="entry name" value="PYP-like sensor domain (PAS domain)"/>
    <property type="match status" value="1"/>
</dbReference>
<dbReference type="PANTHER" id="PTHR45339">
    <property type="entry name" value="HYBRID SIGNAL TRANSDUCTION HISTIDINE KINASE J"/>
    <property type="match status" value="1"/>
</dbReference>
<dbReference type="InterPro" id="IPR036890">
    <property type="entry name" value="HATPase_C_sf"/>
</dbReference>
<dbReference type="InterPro" id="IPR003594">
    <property type="entry name" value="HATPase_dom"/>
</dbReference>
<dbReference type="GO" id="GO:0000155">
    <property type="term" value="F:phosphorelay sensor kinase activity"/>
    <property type="evidence" value="ECO:0007669"/>
    <property type="project" value="InterPro"/>
</dbReference>
<dbReference type="FunFam" id="3.30.565.10:FF:000010">
    <property type="entry name" value="Sensor histidine kinase RcsC"/>
    <property type="match status" value="1"/>
</dbReference>
<dbReference type="PANTHER" id="PTHR45339:SF1">
    <property type="entry name" value="HYBRID SIGNAL TRANSDUCTION HISTIDINE KINASE J"/>
    <property type="match status" value="1"/>
</dbReference>
<dbReference type="Gene3D" id="3.30.450.20">
    <property type="entry name" value="PAS domain"/>
    <property type="match status" value="1"/>
</dbReference>
<keyword evidence="9" id="KW-0902">Two-component regulatory system</keyword>
<dbReference type="SMART" id="SM00388">
    <property type="entry name" value="HisKA"/>
    <property type="match status" value="1"/>
</dbReference>
<accession>A0A1H6F371</accession>
<dbReference type="InterPro" id="IPR005467">
    <property type="entry name" value="His_kinase_dom"/>
</dbReference>
<reference evidence="15 16" key="1">
    <citation type="submission" date="2016-10" db="EMBL/GenBank/DDBJ databases">
        <authorList>
            <person name="de Groot N.N."/>
        </authorList>
    </citation>
    <scope>NUCLEOTIDE SEQUENCE [LARGE SCALE GENOMIC DNA]</scope>
    <source>
        <strain evidence="15">MBHS1</strain>
    </source>
</reference>
<dbReference type="Gene3D" id="3.40.50.2300">
    <property type="match status" value="1"/>
</dbReference>
<evidence type="ECO:0000256" key="5">
    <source>
        <dbReference type="ARBA" id="ARBA00022679"/>
    </source>
</evidence>
<keyword evidence="10" id="KW-0472">Membrane</keyword>
<dbReference type="CDD" id="cd00082">
    <property type="entry name" value="HisKA"/>
    <property type="match status" value="1"/>
</dbReference>
<evidence type="ECO:0000256" key="3">
    <source>
        <dbReference type="ARBA" id="ARBA00012438"/>
    </source>
</evidence>
<evidence type="ECO:0000313" key="15">
    <source>
        <dbReference type="EMBL" id="SEH04607.1"/>
    </source>
</evidence>
<evidence type="ECO:0000256" key="4">
    <source>
        <dbReference type="ARBA" id="ARBA00022553"/>
    </source>
</evidence>
<dbReference type="Pfam" id="PF00512">
    <property type="entry name" value="HisKA"/>
    <property type="match status" value="1"/>
</dbReference>
<evidence type="ECO:0000256" key="9">
    <source>
        <dbReference type="ARBA" id="ARBA00023012"/>
    </source>
</evidence>
<gene>
    <name evidence="15" type="primary">luxQ_6</name>
    <name evidence="15" type="ORF">MBHS_00456</name>
</gene>
<dbReference type="InterPro" id="IPR003661">
    <property type="entry name" value="HisK_dim/P_dom"/>
</dbReference>
<dbReference type="InterPro" id="IPR035965">
    <property type="entry name" value="PAS-like_dom_sf"/>
</dbReference>
<evidence type="ECO:0000256" key="6">
    <source>
        <dbReference type="ARBA" id="ARBA00022741"/>
    </source>
</evidence>
<dbReference type="CDD" id="cd16922">
    <property type="entry name" value="HATPase_EvgS-ArcB-TorS-like"/>
    <property type="match status" value="1"/>
</dbReference>
<evidence type="ECO:0000259" key="14">
    <source>
        <dbReference type="PROSITE" id="PS50110"/>
    </source>
</evidence>
<feature type="domain" description="Histidine kinase" evidence="13">
    <location>
        <begin position="153"/>
        <end position="380"/>
    </location>
</feature>
<dbReference type="PROSITE" id="PS50110">
    <property type="entry name" value="RESPONSE_REGULATORY"/>
    <property type="match status" value="1"/>
</dbReference>
<keyword evidence="16" id="KW-1185">Reference proteome</keyword>
<evidence type="ECO:0000256" key="12">
    <source>
        <dbReference type="PROSITE-ProRule" id="PRU00169"/>
    </source>
</evidence>
<name>A0A1H6F371_9GAMM</name>
<evidence type="ECO:0000256" key="8">
    <source>
        <dbReference type="ARBA" id="ARBA00022840"/>
    </source>
</evidence>
<dbReference type="PRINTS" id="PR00344">
    <property type="entry name" value="BCTRLSENSOR"/>
</dbReference>
<dbReference type="PROSITE" id="PS50109">
    <property type="entry name" value="HIS_KIN"/>
    <property type="match status" value="1"/>
</dbReference>
<evidence type="ECO:0000259" key="13">
    <source>
        <dbReference type="PROSITE" id="PS50109"/>
    </source>
</evidence>
<evidence type="ECO:0000256" key="1">
    <source>
        <dbReference type="ARBA" id="ARBA00000085"/>
    </source>
</evidence>
<dbReference type="Pfam" id="PF02518">
    <property type="entry name" value="HATPase_c"/>
    <property type="match status" value="1"/>
</dbReference>
<dbReference type="EMBL" id="FMSV02000069">
    <property type="protein sequence ID" value="SEH04607.1"/>
    <property type="molecule type" value="Genomic_DNA"/>
</dbReference>
<dbReference type="Pfam" id="PF00072">
    <property type="entry name" value="Response_reg"/>
    <property type="match status" value="1"/>
</dbReference>
<dbReference type="AlphaFoldDB" id="A0A1H6F371"/>
<comment type="subcellular location">
    <subcellularLocation>
        <location evidence="2">Membrane</location>
    </subcellularLocation>
</comment>
<dbReference type="SMART" id="SM00387">
    <property type="entry name" value="HATPase_c"/>
    <property type="match status" value="1"/>
</dbReference>
<dbReference type="Gene3D" id="3.30.565.10">
    <property type="entry name" value="Histidine kinase-like ATPase, C-terminal domain"/>
    <property type="match status" value="1"/>
</dbReference>
<dbReference type="GO" id="GO:0005524">
    <property type="term" value="F:ATP binding"/>
    <property type="evidence" value="ECO:0007669"/>
    <property type="project" value="UniProtKB-KW"/>
</dbReference>
<dbReference type="EC" id="2.7.13.3" evidence="3"/>
<organism evidence="15 16">
    <name type="scientific">Candidatus Venteria ishoeyi</name>
    <dbReference type="NCBI Taxonomy" id="1899563"/>
    <lineage>
        <taxon>Bacteria</taxon>
        <taxon>Pseudomonadati</taxon>
        <taxon>Pseudomonadota</taxon>
        <taxon>Gammaproteobacteria</taxon>
        <taxon>Thiotrichales</taxon>
        <taxon>Thiotrichaceae</taxon>
        <taxon>Venteria</taxon>
    </lineage>
</organism>
<dbReference type="SUPFAM" id="SSF47384">
    <property type="entry name" value="Homodimeric domain of signal transducing histidine kinase"/>
    <property type="match status" value="1"/>
</dbReference>
<dbReference type="SMART" id="SM00448">
    <property type="entry name" value="REC"/>
    <property type="match status" value="1"/>
</dbReference>
<dbReference type="SUPFAM" id="SSF52172">
    <property type="entry name" value="CheY-like"/>
    <property type="match status" value="1"/>
</dbReference>
<protein>
    <recommendedName>
        <fullName evidence="3">histidine kinase</fullName>
        <ecNumber evidence="3">2.7.13.3</ecNumber>
    </recommendedName>
</protein>
<dbReference type="CDD" id="cd17546">
    <property type="entry name" value="REC_hyHK_CKI1_RcsC-like"/>
    <property type="match status" value="1"/>
</dbReference>
<dbReference type="InterPro" id="IPR011006">
    <property type="entry name" value="CheY-like_superfamily"/>
</dbReference>
<dbReference type="SUPFAM" id="SSF55874">
    <property type="entry name" value="ATPase domain of HSP90 chaperone/DNA topoisomerase II/histidine kinase"/>
    <property type="match status" value="1"/>
</dbReference>
<evidence type="ECO:0000256" key="7">
    <source>
        <dbReference type="ARBA" id="ARBA00022777"/>
    </source>
</evidence>
<evidence type="ECO:0000256" key="11">
    <source>
        <dbReference type="ARBA" id="ARBA00023306"/>
    </source>
</evidence>
<proteinExistence type="predicted"/>
<keyword evidence="6" id="KW-0547">Nucleotide-binding</keyword>
<evidence type="ECO:0000256" key="10">
    <source>
        <dbReference type="ARBA" id="ARBA00023136"/>
    </source>
</evidence>
<keyword evidence="4 12" id="KW-0597">Phosphoprotein</keyword>
<keyword evidence="11" id="KW-0131">Cell cycle</keyword>
<dbReference type="GO" id="GO:0016020">
    <property type="term" value="C:membrane"/>
    <property type="evidence" value="ECO:0007669"/>
    <property type="project" value="UniProtKB-SubCell"/>
</dbReference>
<evidence type="ECO:0000313" key="16">
    <source>
        <dbReference type="Proteomes" id="UP000236724"/>
    </source>
</evidence>
<sequence length="608" mass="67135">MAELFARETIDALTAHLCVLDAKGMILTVNRAWCKFSEANPPVLPHYGIGTNYVRLCKAASTRNSKEAEIVAAGLQAVLQGKQKTFMLEYPCHSPTQQRWFVMMVSRFADDGPVRVVVAHENITSRKLAEQALEASKDAAEAANHAKSIFLANMSHELRTPLNAILGFSQIMVQDTTINTTQRNNLNTINRAGEHLLAMINDVLDLSKIEAGKIELQQASFDLVQMFQDLAEMFCFRAQNKGLAFHLQLHLSNNNTPLYIKTDQGKLRQVLINLLGNALKFTQQGEIKLRATCIATSSSENCGRLQVTIEDTGMGITTKDLNSIFDPFAQATSSEQSEHKGTGLGLAISRSFIALMGGEITASSTPGSGSCFQFEIPLMAGTAKAVKMPLNVVGLENEQTPWRILIVDDDADNRALLSSLLAPVGFQLREAGNGVEAIAQFQNWTPHFIWLDMRMPIMDGYETARQIRKLPGGDKVKIAAVTASAFLDQQAQVLAAGCDHIVSKPFKSDEIFSALEKHLNVRYVLAQSKPVPQKTVHTPLSAKELAQLPQNVLHALLDAVLQLNAEEMLEIITPFQQQHPDITNKIHKLVDNYQYERLMVLCEQALHN</sequence>
<keyword evidence="5 15" id="KW-0808">Transferase</keyword>
<feature type="modified residue" description="4-aspartylphosphate" evidence="12">
    <location>
        <position position="452"/>
    </location>
</feature>
<dbReference type="InterPro" id="IPR036097">
    <property type="entry name" value="HisK_dim/P_sf"/>
</dbReference>
<comment type="catalytic activity">
    <reaction evidence="1">
        <text>ATP + protein L-histidine = ADP + protein N-phospho-L-histidine.</text>
        <dbReference type="EC" id="2.7.13.3"/>
    </reaction>
</comment>